<evidence type="ECO:0000259" key="2">
    <source>
        <dbReference type="Pfam" id="PF00296"/>
    </source>
</evidence>
<dbReference type="CDD" id="cd01097">
    <property type="entry name" value="Tetrahydromethanopterin_reductase"/>
    <property type="match status" value="1"/>
</dbReference>
<dbReference type="GO" id="GO:0016491">
    <property type="term" value="F:oxidoreductase activity"/>
    <property type="evidence" value="ECO:0007669"/>
    <property type="project" value="UniProtKB-KW"/>
</dbReference>
<comment type="caution">
    <text evidence="3">The sequence shown here is derived from an EMBL/GenBank/DDBJ whole genome shotgun (WGS) entry which is preliminary data.</text>
</comment>
<dbReference type="SUPFAM" id="SSF51679">
    <property type="entry name" value="Bacterial luciferase-like"/>
    <property type="match status" value="1"/>
</dbReference>
<dbReference type="PANTHER" id="PTHR43244:SF1">
    <property type="entry name" value="5,10-METHYLENETETRAHYDROMETHANOPTERIN REDUCTASE"/>
    <property type="match status" value="1"/>
</dbReference>
<dbReference type="PANTHER" id="PTHR43244">
    <property type="match status" value="1"/>
</dbReference>
<dbReference type="AlphaFoldDB" id="A0ABD5YVV0"/>
<dbReference type="InterPro" id="IPR019945">
    <property type="entry name" value="F420_G6P_DH-rel"/>
</dbReference>
<dbReference type="NCBIfam" id="TIGR03557">
    <property type="entry name" value="F420_G6P_family"/>
    <property type="match status" value="1"/>
</dbReference>
<dbReference type="GeneID" id="76202036"/>
<gene>
    <name evidence="3" type="ORF">ACFQL7_22770</name>
</gene>
<proteinExistence type="predicted"/>
<sequence>MTEIGYTLSSEEHGPNALVRQAQRAEAAGFDFASISDHYHPWISQQGHSPFVWSTLGAIAHATDELDIGIGVSCPTMRIHPAIIAQAAATTATMLPDRFFFGVGTGEKLNEHILGDHWPPHSVRLEMLEEAIEIIRTLWEGGQTSYYGEYYTVENARLFTLPEDLPPIIVSAFGDRTAAAAGQMGDGFWAVGPQGDLLDTYEAAGGDGPTYTQLHLCYAETEEEAIQTAHKHWPQSALPGELGSLLPTPTHFEQAVQMVSEEDIANGSIITDPDPEAHLDAIEAAFDAGYDHVYVHQIGPEQASFFQFYEENILPEVT</sequence>
<evidence type="ECO:0000313" key="4">
    <source>
        <dbReference type="Proteomes" id="UP001596417"/>
    </source>
</evidence>
<keyword evidence="4" id="KW-1185">Reference proteome</keyword>
<reference evidence="3 4" key="1">
    <citation type="journal article" date="2019" name="Int. J. Syst. Evol. Microbiol.">
        <title>The Global Catalogue of Microorganisms (GCM) 10K type strain sequencing project: providing services to taxonomists for standard genome sequencing and annotation.</title>
        <authorList>
            <consortium name="The Broad Institute Genomics Platform"/>
            <consortium name="The Broad Institute Genome Sequencing Center for Infectious Disease"/>
            <person name="Wu L."/>
            <person name="Ma J."/>
        </authorList>
    </citation>
    <scope>NUCLEOTIDE SEQUENCE [LARGE SCALE GENOMIC DNA]</scope>
    <source>
        <strain evidence="3 4">RDMS1</strain>
    </source>
</reference>
<dbReference type="EMBL" id="JBHTAX010000004">
    <property type="protein sequence ID" value="MFC7192356.1"/>
    <property type="molecule type" value="Genomic_DNA"/>
</dbReference>
<dbReference type="RefSeq" id="WP_248910173.1">
    <property type="nucleotide sequence ID" value="NZ_CP109980.1"/>
</dbReference>
<dbReference type="EC" id="1.-.-.-" evidence="3"/>
<dbReference type="Proteomes" id="UP001596417">
    <property type="component" value="Unassembled WGS sequence"/>
</dbReference>
<dbReference type="Gene3D" id="3.20.20.30">
    <property type="entry name" value="Luciferase-like domain"/>
    <property type="match status" value="1"/>
</dbReference>
<dbReference type="InterPro" id="IPR050564">
    <property type="entry name" value="F420-G6PD/mer"/>
</dbReference>
<keyword evidence="1 3" id="KW-0560">Oxidoreductase</keyword>
<name>A0ABD5YVV0_9EURY</name>
<feature type="domain" description="Luciferase-like" evidence="2">
    <location>
        <begin position="6"/>
        <end position="292"/>
    </location>
</feature>
<organism evidence="3 4">
    <name type="scientific">Halocatena marina</name>
    <dbReference type="NCBI Taxonomy" id="2934937"/>
    <lineage>
        <taxon>Archaea</taxon>
        <taxon>Methanobacteriati</taxon>
        <taxon>Methanobacteriota</taxon>
        <taxon>Stenosarchaea group</taxon>
        <taxon>Halobacteria</taxon>
        <taxon>Halobacteriales</taxon>
        <taxon>Natronomonadaceae</taxon>
        <taxon>Halocatena</taxon>
    </lineage>
</organism>
<dbReference type="InterPro" id="IPR036661">
    <property type="entry name" value="Luciferase-like_sf"/>
</dbReference>
<protein>
    <submittedName>
        <fullName evidence="3">TIGR03557 family F420-dependent LLM class oxidoreductase</fullName>
        <ecNumber evidence="3">1.-.-.-</ecNumber>
    </submittedName>
</protein>
<dbReference type="InterPro" id="IPR011251">
    <property type="entry name" value="Luciferase-like_dom"/>
</dbReference>
<dbReference type="Pfam" id="PF00296">
    <property type="entry name" value="Bac_luciferase"/>
    <property type="match status" value="1"/>
</dbReference>
<evidence type="ECO:0000313" key="3">
    <source>
        <dbReference type="EMBL" id="MFC7192356.1"/>
    </source>
</evidence>
<evidence type="ECO:0000256" key="1">
    <source>
        <dbReference type="ARBA" id="ARBA00023002"/>
    </source>
</evidence>
<accession>A0ABD5YVV0</accession>